<name>A0AA40D9R4_9PEZI</name>
<dbReference type="EMBL" id="JAULSY010000057">
    <property type="protein sequence ID" value="KAK0668387.1"/>
    <property type="molecule type" value="Genomic_DNA"/>
</dbReference>
<reference evidence="2" key="1">
    <citation type="submission" date="2023-06" db="EMBL/GenBank/DDBJ databases">
        <title>Genome-scale phylogeny and comparative genomics of the fungal order Sordariales.</title>
        <authorList>
            <consortium name="Lawrence Berkeley National Laboratory"/>
            <person name="Hensen N."/>
            <person name="Bonometti L."/>
            <person name="Westerberg I."/>
            <person name="Brannstrom I.O."/>
            <person name="Guillou S."/>
            <person name="Cros-Aarteil S."/>
            <person name="Calhoun S."/>
            <person name="Haridas S."/>
            <person name="Kuo A."/>
            <person name="Mondo S."/>
            <person name="Pangilinan J."/>
            <person name="Riley R."/>
            <person name="Labutti K."/>
            <person name="Andreopoulos B."/>
            <person name="Lipzen A."/>
            <person name="Chen C."/>
            <person name="Yanf M."/>
            <person name="Daum C."/>
            <person name="Ng V."/>
            <person name="Clum A."/>
            <person name="Steindorff A."/>
            <person name="Ohm R."/>
            <person name="Martin F."/>
            <person name="Silar P."/>
            <person name="Natvig D."/>
            <person name="Lalanne C."/>
            <person name="Gautier V."/>
            <person name="Ament-Velasquez S.L."/>
            <person name="Kruys A."/>
            <person name="Hutchinson M.I."/>
            <person name="Powell A.J."/>
            <person name="Barry K."/>
            <person name="Miller A.N."/>
            <person name="Grigoriev I.V."/>
            <person name="Debuchy R."/>
            <person name="Gladieux P."/>
            <person name="Thoren M.H."/>
            <person name="Johannesson H."/>
        </authorList>
    </citation>
    <scope>NUCLEOTIDE SEQUENCE</scope>
    <source>
        <strain evidence="2">CBS 307.81</strain>
    </source>
</reference>
<dbReference type="InterPro" id="IPR045518">
    <property type="entry name" value="2EXR"/>
</dbReference>
<sequence>MASFPQFKSLPAEIQWTIWELALLEPTTHFLTMNSGHHSPGQLRRIYGSVPNMRQFGQSLVSLNPSPLSFTASWSRVAAIAGSCYDANKTAVRLHKKELESGSRAPFPLFDAAQDMLVISPIHAIGTHEEEEPEQPQASDPSTPLSFETVDSVGHWRRRYPLVVQDLSATGYLAYITSVAIYWKPEMDDSVVCRQLRWLWNGDACPNLETIYIIVRPISLGAKLYKWFHCTVQNHVELAAARRARNDEVVKHIRVKNLTAF</sequence>
<proteinExistence type="predicted"/>
<accession>A0AA40D9R4</accession>
<evidence type="ECO:0000313" key="3">
    <source>
        <dbReference type="Proteomes" id="UP001174997"/>
    </source>
</evidence>
<feature type="non-terminal residue" evidence="2">
    <location>
        <position position="1"/>
    </location>
</feature>
<protein>
    <recommendedName>
        <fullName evidence="1">2EXR domain-containing protein</fullName>
    </recommendedName>
</protein>
<feature type="domain" description="2EXR" evidence="1">
    <location>
        <begin position="4"/>
        <end position="117"/>
    </location>
</feature>
<dbReference type="AlphaFoldDB" id="A0AA40D9R4"/>
<evidence type="ECO:0000313" key="2">
    <source>
        <dbReference type="EMBL" id="KAK0668387.1"/>
    </source>
</evidence>
<dbReference type="Proteomes" id="UP001174997">
    <property type="component" value="Unassembled WGS sequence"/>
</dbReference>
<dbReference type="Pfam" id="PF20150">
    <property type="entry name" value="2EXR"/>
    <property type="match status" value="1"/>
</dbReference>
<keyword evidence="3" id="KW-1185">Reference proteome</keyword>
<comment type="caution">
    <text evidence="2">The sequence shown here is derived from an EMBL/GenBank/DDBJ whole genome shotgun (WGS) entry which is preliminary data.</text>
</comment>
<organism evidence="2 3">
    <name type="scientific">Cercophora samala</name>
    <dbReference type="NCBI Taxonomy" id="330535"/>
    <lineage>
        <taxon>Eukaryota</taxon>
        <taxon>Fungi</taxon>
        <taxon>Dikarya</taxon>
        <taxon>Ascomycota</taxon>
        <taxon>Pezizomycotina</taxon>
        <taxon>Sordariomycetes</taxon>
        <taxon>Sordariomycetidae</taxon>
        <taxon>Sordariales</taxon>
        <taxon>Lasiosphaeriaceae</taxon>
        <taxon>Cercophora</taxon>
    </lineage>
</organism>
<evidence type="ECO:0000259" key="1">
    <source>
        <dbReference type="Pfam" id="PF20150"/>
    </source>
</evidence>
<gene>
    <name evidence="2" type="ORF">QBC41DRAFT_393815</name>
</gene>